<sequence>MDLNDANQSCNNTGDVKNVGERLEQEPASNNAPVEISDKIDSKSIDEDEKTSASHRQQNGYFQKETESCEFVANVWNSFNAFQRTIVDIHKKDKLRNDVSYGHTSVIERSPTSYTFGNLLPDTSESRIQVIAENNDKDVKDIGIISTRALPTTESSSSESTIIPECENWPSFSNAGFHKCEMHCDIFDEDDDWDIYQPGIVTTEHRTESSLESQFSFERLVLKNAKYLSKNNSKSSVGYDSCRRVSPYIARETSYSPSSNSVNNGGTFPEWNEERMLKEVKEYFLNNPVQATGNLSDLESKKWIITAPYFSRDFALRHGLTLPTITPIQELHLLEDDSYVSRLLAAYEMISNLGISEEDFFRYISLDNHRLADTSPRKWYTYSGLDPSTIQHLDLIEEQVGHDVFPMIYKQLRTGDAEFRAIFRDQGLLNDAIQFWNGYGNDIELLRERNSNILSQNQADSTSDVISEDILVSQTNADFPRTTSQTHVINSPGLNASEPNSYSYVGHVKALHKSLKTSQSSTDLSKMQSIKSNDISETEPKK</sequence>
<dbReference type="AlphaFoldDB" id="A0A4Y2J463"/>
<evidence type="ECO:0000313" key="3">
    <source>
        <dbReference type="Proteomes" id="UP000499080"/>
    </source>
</evidence>
<feature type="region of interest" description="Disordered" evidence="1">
    <location>
        <begin position="1"/>
        <end position="61"/>
    </location>
</feature>
<feature type="compositionally biased region" description="Basic and acidic residues" evidence="1">
    <location>
        <begin position="36"/>
        <end position="45"/>
    </location>
</feature>
<protein>
    <submittedName>
        <fullName evidence="2">Uncharacterized protein</fullName>
    </submittedName>
</protein>
<evidence type="ECO:0000313" key="2">
    <source>
        <dbReference type="EMBL" id="GBM84389.1"/>
    </source>
</evidence>
<keyword evidence="3" id="KW-1185">Reference proteome</keyword>
<accession>A0A4Y2J463</accession>
<dbReference type="Proteomes" id="UP000499080">
    <property type="component" value="Unassembled WGS sequence"/>
</dbReference>
<dbReference type="EMBL" id="BGPR01003155">
    <property type="protein sequence ID" value="GBM84389.1"/>
    <property type="molecule type" value="Genomic_DNA"/>
</dbReference>
<reference evidence="2 3" key="1">
    <citation type="journal article" date="2019" name="Sci. Rep.">
        <title>Orb-weaving spider Araneus ventricosus genome elucidates the spidroin gene catalogue.</title>
        <authorList>
            <person name="Kono N."/>
            <person name="Nakamura H."/>
            <person name="Ohtoshi R."/>
            <person name="Moran D.A.P."/>
            <person name="Shinohara A."/>
            <person name="Yoshida Y."/>
            <person name="Fujiwara M."/>
            <person name="Mori M."/>
            <person name="Tomita M."/>
            <person name="Arakawa K."/>
        </authorList>
    </citation>
    <scope>NUCLEOTIDE SEQUENCE [LARGE SCALE GENOMIC DNA]</scope>
</reference>
<gene>
    <name evidence="2" type="ORF">AVEN_28712_1</name>
</gene>
<feature type="compositionally biased region" description="Polar residues" evidence="1">
    <location>
        <begin position="517"/>
        <end position="535"/>
    </location>
</feature>
<comment type="caution">
    <text evidence="2">The sequence shown here is derived from an EMBL/GenBank/DDBJ whole genome shotgun (WGS) entry which is preliminary data.</text>
</comment>
<feature type="compositionally biased region" description="Polar residues" evidence="1">
    <location>
        <begin position="1"/>
        <end position="15"/>
    </location>
</feature>
<organism evidence="2 3">
    <name type="scientific">Araneus ventricosus</name>
    <name type="common">Orbweaver spider</name>
    <name type="synonym">Epeira ventricosa</name>
    <dbReference type="NCBI Taxonomy" id="182803"/>
    <lineage>
        <taxon>Eukaryota</taxon>
        <taxon>Metazoa</taxon>
        <taxon>Ecdysozoa</taxon>
        <taxon>Arthropoda</taxon>
        <taxon>Chelicerata</taxon>
        <taxon>Arachnida</taxon>
        <taxon>Araneae</taxon>
        <taxon>Araneomorphae</taxon>
        <taxon>Entelegynae</taxon>
        <taxon>Araneoidea</taxon>
        <taxon>Araneidae</taxon>
        <taxon>Araneus</taxon>
    </lineage>
</organism>
<feature type="region of interest" description="Disordered" evidence="1">
    <location>
        <begin position="517"/>
        <end position="542"/>
    </location>
</feature>
<name>A0A4Y2J463_ARAVE</name>
<proteinExistence type="predicted"/>
<feature type="non-terminal residue" evidence="2">
    <location>
        <position position="542"/>
    </location>
</feature>
<evidence type="ECO:0000256" key="1">
    <source>
        <dbReference type="SAM" id="MobiDB-lite"/>
    </source>
</evidence>